<organism evidence="1 2">
    <name type="scientific">Protopolystoma xenopodis</name>
    <dbReference type="NCBI Taxonomy" id="117903"/>
    <lineage>
        <taxon>Eukaryota</taxon>
        <taxon>Metazoa</taxon>
        <taxon>Spiralia</taxon>
        <taxon>Lophotrochozoa</taxon>
        <taxon>Platyhelminthes</taxon>
        <taxon>Monogenea</taxon>
        <taxon>Polyopisthocotylea</taxon>
        <taxon>Polystomatidea</taxon>
        <taxon>Polystomatidae</taxon>
        <taxon>Protopolystoma</taxon>
    </lineage>
</organism>
<evidence type="ECO:0000313" key="1">
    <source>
        <dbReference type="EMBL" id="VEL17998.1"/>
    </source>
</evidence>
<protein>
    <submittedName>
        <fullName evidence="1">Uncharacterized protein</fullName>
    </submittedName>
</protein>
<evidence type="ECO:0000313" key="2">
    <source>
        <dbReference type="Proteomes" id="UP000784294"/>
    </source>
</evidence>
<sequence length="78" mass="8918">MGCGHSEKFEVGNQSDLLELARAQRPSALLPGLRTTLRYTCLGSDARFQAFWLKTGEQRLLLRRNERQIVERAVQNDT</sequence>
<reference evidence="1" key="1">
    <citation type="submission" date="2018-11" db="EMBL/GenBank/DDBJ databases">
        <authorList>
            <consortium name="Pathogen Informatics"/>
        </authorList>
    </citation>
    <scope>NUCLEOTIDE SEQUENCE</scope>
</reference>
<proteinExistence type="predicted"/>
<dbReference type="Proteomes" id="UP000784294">
    <property type="component" value="Unassembled WGS sequence"/>
</dbReference>
<dbReference type="EMBL" id="CAAALY010035203">
    <property type="protein sequence ID" value="VEL17998.1"/>
    <property type="molecule type" value="Genomic_DNA"/>
</dbReference>
<comment type="caution">
    <text evidence="1">The sequence shown here is derived from an EMBL/GenBank/DDBJ whole genome shotgun (WGS) entry which is preliminary data.</text>
</comment>
<name>A0A3S5AJ82_9PLAT</name>
<gene>
    <name evidence="1" type="ORF">PXEA_LOCUS11438</name>
</gene>
<dbReference type="AlphaFoldDB" id="A0A3S5AJ82"/>
<keyword evidence="2" id="KW-1185">Reference proteome</keyword>
<accession>A0A3S5AJ82</accession>